<proteinExistence type="predicted"/>
<feature type="domain" description="HTH cro/C1-type" evidence="1">
    <location>
        <begin position="13"/>
        <end position="62"/>
    </location>
</feature>
<reference evidence="2 3" key="2">
    <citation type="journal article" date="2021" name="Syst. Appl. Microbiol.">
        <title>Phylogenetic classification of ten novel species belonging to the genus Bifidobacterium comprising B. phasiani sp. nov., B. pongonis sp. nov., B. saguinibicoloris sp. nov., B. colobi sp. nov., B. simiiventris sp. nov., B. santillanense sp. nov., B. miconis sp. nov., B. amazonense sp. nov., B. pluvialisilvae sp. nov., and B. miconisargentati sp. nov.</title>
        <authorList>
            <person name="Lugli G.A."/>
            <person name="Calvete-Torre I."/>
            <person name="Alessandri G."/>
            <person name="Milani C."/>
            <person name="Turroni F."/>
            <person name="Laiolo P."/>
            <person name="Ossiprandi M.C."/>
            <person name="Margolles A."/>
            <person name="Ruiz L."/>
            <person name="Ventura M."/>
        </authorList>
    </citation>
    <scope>NUCLEOTIDE SEQUENCE [LARGE SCALE GENOMIC DNA]</scope>
    <source>
        <strain evidence="2 3">MA1</strain>
    </source>
</reference>
<dbReference type="PANTHER" id="PTHR37301:SF1">
    <property type="entry name" value="DNA-BINDING PROTEIN"/>
    <property type="match status" value="1"/>
</dbReference>
<reference evidence="2 3" key="1">
    <citation type="journal article" date="2021" name="Environ. Microbiol.">
        <title>Genetic insights into the dark matter of the mammalian gut microbiota through targeted genome reconstruction.</title>
        <authorList>
            <person name="Lugli G.A."/>
            <person name="Alessandri G."/>
            <person name="Milani C."/>
            <person name="Viappiani A."/>
            <person name="Fontana F."/>
            <person name="Tarracchini C."/>
            <person name="Mancabelli L."/>
            <person name="Argentini C."/>
            <person name="Ruiz L."/>
            <person name="Margolles A."/>
            <person name="van Sinderen D."/>
            <person name="Turroni F."/>
            <person name="Ventura M."/>
        </authorList>
    </citation>
    <scope>NUCLEOTIDE SEQUENCE [LARGE SCALE GENOMIC DNA]</scope>
    <source>
        <strain evidence="2 3">MA1</strain>
    </source>
</reference>
<dbReference type="PROSITE" id="PS50943">
    <property type="entry name" value="HTH_CROC1"/>
    <property type="match status" value="1"/>
</dbReference>
<organism evidence="2 3">
    <name type="scientific">Bifidobacterium amazonense</name>
    <dbReference type="NCBI Taxonomy" id="2809027"/>
    <lineage>
        <taxon>Bacteria</taxon>
        <taxon>Bacillati</taxon>
        <taxon>Actinomycetota</taxon>
        <taxon>Actinomycetes</taxon>
        <taxon>Bifidobacteriales</taxon>
        <taxon>Bifidobacteriaceae</taxon>
        <taxon>Bifidobacterium</taxon>
    </lineage>
</organism>
<dbReference type="SMART" id="SM00530">
    <property type="entry name" value="HTH_XRE"/>
    <property type="match status" value="1"/>
</dbReference>
<evidence type="ECO:0000313" key="3">
    <source>
        <dbReference type="Proteomes" id="UP000710815"/>
    </source>
</evidence>
<accession>A0ABS9VWS7</accession>
<evidence type="ECO:0000313" key="2">
    <source>
        <dbReference type="EMBL" id="MCH9276534.1"/>
    </source>
</evidence>
<gene>
    <name evidence="2" type="ORF">JS533_009690</name>
</gene>
<dbReference type="SUPFAM" id="SSF47413">
    <property type="entry name" value="lambda repressor-like DNA-binding domains"/>
    <property type="match status" value="1"/>
</dbReference>
<dbReference type="RefSeq" id="WP_241514211.1">
    <property type="nucleotide sequence ID" value="NZ_JAFEJT020000043.1"/>
</dbReference>
<evidence type="ECO:0000259" key="1">
    <source>
        <dbReference type="PROSITE" id="PS50943"/>
    </source>
</evidence>
<dbReference type="Gene3D" id="1.10.260.40">
    <property type="entry name" value="lambda repressor-like DNA-binding domains"/>
    <property type="match status" value="1"/>
</dbReference>
<dbReference type="CDD" id="cd00093">
    <property type="entry name" value="HTH_XRE"/>
    <property type="match status" value="1"/>
</dbReference>
<dbReference type="InterPro" id="IPR001387">
    <property type="entry name" value="Cro/C1-type_HTH"/>
</dbReference>
<keyword evidence="3" id="KW-1185">Reference proteome</keyword>
<dbReference type="EMBL" id="JAFEJT020000043">
    <property type="protein sequence ID" value="MCH9276534.1"/>
    <property type="molecule type" value="Genomic_DNA"/>
</dbReference>
<dbReference type="InterPro" id="IPR010982">
    <property type="entry name" value="Lambda_DNA-bd_dom_sf"/>
</dbReference>
<protein>
    <submittedName>
        <fullName evidence="2">Helix-turn-helix transcriptional regulator</fullName>
    </submittedName>
</protein>
<sequence length="80" mass="8555">MTIRVNLDVMLAKRRMSVGEFAERIGITPANVSVLKNGRAKAIRFSTLDRICAVLECQPGDVLEWDGGADDGTSAFGDAG</sequence>
<dbReference type="Pfam" id="PF13443">
    <property type="entry name" value="HTH_26"/>
    <property type="match status" value="1"/>
</dbReference>
<dbReference type="Proteomes" id="UP000710815">
    <property type="component" value="Unassembled WGS sequence"/>
</dbReference>
<comment type="caution">
    <text evidence="2">The sequence shown here is derived from an EMBL/GenBank/DDBJ whole genome shotgun (WGS) entry which is preliminary data.</text>
</comment>
<dbReference type="PANTHER" id="PTHR37301">
    <property type="entry name" value="DNA-BINDING PROTEIN-RELATED"/>
    <property type="match status" value="1"/>
</dbReference>
<name>A0ABS9VWS7_9BIFI</name>